<dbReference type="PROSITE" id="PS51318">
    <property type="entry name" value="TAT"/>
    <property type="match status" value="1"/>
</dbReference>
<evidence type="ECO:0000313" key="1">
    <source>
        <dbReference type="EMBL" id="SFI55919.1"/>
    </source>
</evidence>
<comment type="caution">
    <text evidence="1">The sequence shown here is derived from an EMBL/GenBank/DDBJ whole genome shotgun (WGS) entry which is preliminary data.</text>
</comment>
<dbReference type="InterPro" id="IPR006311">
    <property type="entry name" value="TAT_signal"/>
</dbReference>
<dbReference type="EMBL" id="FOQZ01000003">
    <property type="protein sequence ID" value="SFI55919.1"/>
    <property type="molecule type" value="Genomic_DNA"/>
</dbReference>
<name>A0A7Z7CY65_9MICO</name>
<reference evidence="1 2" key="1">
    <citation type="submission" date="2016-10" db="EMBL/GenBank/DDBJ databases">
        <authorList>
            <person name="Varghese N."/>
            <person name="Submissions S."/>
        </authorList>
    </citation>
    <scope>NUCLEOTIDE SEQUENCE [LARGE SCALE GENOMIC DNA]</scope>
    <source>
        <strain evidence="1 2">UNC380MFSha3.1</strain>
    </source>
</reference>
<organism evidence="1 2">
    <name type="scientific">Microbacterium saccharophilum</name>
    <dbReference type="NCBI Taxonomy" id="1213358"/>
    <lineage>
        <taxon>Bacteria</taxon>
        <taxon>Bacillati</taxon>
        <taxon>Actinomycetota</taxon>
        <taxon>Actinomycetes</taxon>
        <taxon>Micrococcales</taxon>
        <taxon>Microbacteriaceae</taxon>
        <taxon>Microbacterium</taxon>
    </lineage>
</organism>
<sequence length="179" mass="18842">MRDDDACARSSTVLEAERPAGLNRRQLLRAGAWAAPALVLATAAPAAAASAPMPPTPVFSDHFTWGTPTLNVYHNAIQLNHAALRYKGPGTITGTITISVTPTPAAGWIMEMHNPRNGSFALTGNQEISIGFAAHLPNYPRIPNGTYTLTATLTFKRTGAPAGTPNTSVSYAFGSVTQQ</sequence>
<dbReference type="RefSeq" id="WP_155947940.1">
    <property type="nucleotide sequence ID" value="NZ_FOQZ01000003.1"/>
</dbReference>
<dbReference type="Proteomes" id="UP000198702">
    <property type="component" value="Unassembled WGS sequence"/>
</dbReference>
<gene>
    <name evidence="1" type="ORF">SAMN04487751_2117</name>
</gene>
<dbReference type="AlphaFoldDB" id="A0A7Z7CY65"/>
<evidence type="ECO:0000313" key="2">
    <source>
        <dbReference type="Proteomes" id="UP000198702"/>
    </source>
</evidence>
<accession>A0A7Z7CY65</accession>
<proteinExistence type="predicted"/>
<protein>
    <submittedName>
        <fullName evidence="1">Uncharacterized protein</fullName>
    </submittedName>
</protein>